<comment type="subcellular location">
    <subcellularLocation>
        <location evidence="1">Cell membrane</location>
        <topology evidence="1">Multi-pass membrane protein</topology>
    </subcellularLocation>
</comment>
<proteinExistence type="inferred from homology"/>
<dbReference type="Gene3D" id="1.20.1070.10">
    <property type="entry name" value="Rhodopsin 7-helix transmembrane proteins"/>
    <property type="match status" value="2"/>
</dbReference>
<keyword evidence="9 10" id="KW-0807">Transducer</keyword>
<feature type="compositionally biased region" description="Basic and acidic residues" evidence="11">
    <location>
        <begin position="290"/>
        <end position="301"/>
    </location>
</feature>
<dbReference type="GO" id="GO:0005886">
    <property type="term" value="C:plasma membrane"/>
    <property type="evidence" value="ECO:0007669"/>
    <property type="project" value="UniProtKB-SubCell"/>
</dbReference>
<keyword evidence="5 10" id="KW-0297">G-protein coupled receptor</keyword>
<dbReference type="EMBL" id="OV696699">
    <property type="protein sequence ID" value="CAH1244695.1"/>
    <property type="molecule type" value="Genomic_DNA"/>
</dbReference>
<evidence type="ECO:0000259" key="13">
    <source>
        <dbReference type="PROSITE" id="PS50262"/>
    </source>
</evidence>
<evidence type="ECO:0000256" key="1">
    <source>
        <dbReference type="ARBA" id="ARBA00004651"/>
    </source>
</evidence>
<dbReference type="PANTHER" id="PTHR24248:SF174">
    <property type="entry name" value="TYRAMINE_OCTOPAMINE RECEPTOR"/>
    <property type="match status" value="1"/>
</dbReference>
<feature type="region of interest" description="Disordered" evidence="11">
    <location>
        <begin position="287"/>
        <end position="323"/>
    </location>
</feature>
<evidence type="ECO:0000256" key="9">
    <source>
        <dbReference type="ARBA" id="ARBA00023224"/>
    </source>
</evidence>
<dbReference type="PRINTS" id="PR00237">
    <property type="entry name" value="GPCRRHODOPSN"/>
</dbReference>
<protein>
    <submittedName>
        <fullName evidence="14">ADRA2A protein</fullName>
    </submittedName>
</protein>
<evidence type="ECO:0000256" key="7">
    <source>
        <dbReference type="ARBA" id="ARBA00023170"/>
    </source>
</evidence>
<feature type="transmembrane region" description="Helical" evidence="12">
    <location>
        <begin position="91"/>
        <end position="111"/>
    </location>
</feature>
<dbReference type="InterPro" id="IPR000276">
    <property type="entry name" value="GPCR_Rhodpsn"/>
</dbReference>
<evidence type="ECO:0000313" key="14">
    <source>
        <dbReference type="EMBL" id="CAH1244695.1"/>
    </source>
</evidence>
<dbReference type="OrthoDB" id="5975661at2759"/>
<comment type="similarity">
    <text evidence="10">Belongs to the G-protein coupled receptor 1 family.</text>
</comment>
<keyword evidence="6 12" id="KW-0472">Membrane</keyword>
<keyword evidence="2" id="KW-1003">Cell membrane</keyword>
<dbReference type="Pfam" id="PF00001">
    <property type="entry name" value="7tm_1"/>
    <property type="match status" value="1"/>
</dbReference>
<dbReference type="AlphaFoldDB" id="A0A8J9YZX1"/>
<keyword evidence="8" id="KW-0325">Glycoprotein</keyword>
<dbReference type="PROSITE" id="PS50262">
    <property type="entry name" value="G_PROTEIN_RECEP_F1_2"/>
    <property type="match status" value="1"/>
</dbReference>
<dbReference type="GO" id="GO:0004930">
    <property type="term" value="F:G protein-coupled receptor activity"/>
    <property type="evidence" value="ECO:0007669"/>
    <property type="project" value="UniProtKB-KW"/>
</dbReference>
<organism evidence="14 15">
    <name type="scientific">Branchiostoma lanceolatum</name>
    <name type="common">Common lancelet</name>
    <name type="synonym">Amphioxus lanceolatum</name>
    <dbReference type="NCBI Taxonomy" id="7740"/>
    <lineage>
        <taxon>Eukaryota</taxon>
        <taxon>Metazoa</taxon>
        <taxon>Chordata</taxon>
        <taxon>Cephalochordata</taxon>
        <taxon>Leptocardii</taxon>
        <taxon>Amphioxiformes</taxon>
        <taxon>Branchiostomatidae</taxon>
        <taxon>Branchiostoma</taxon>
    </lineage>
</organism>
<evidence type="ECO:0000313" key="15">
    <source>
        <dbReference type="Proteomes" id="UP000838412"/>
    </source>
</evidence>
<keyword evidence="15" id="KW-1185">Reference proteome</keyword>
<feature type="transmembrane region" description="Helical" evidence="12">
    <location>
        <begin position="371"/>
        <end position="391"/>
    </location>
</feature>
<evidence type="ECO:0000256" key="2">
    <source>
        <dbReference type="ARBA" id="ARBA00022475"/>
    </source>
</evidence>
<feature type="transmembrane region" description="Helical" evidence="12">
    <location>
        <begin position="131"/>
        <end position="154"/>
    </location>
</feature>
<gene>
    <name evidence="14" type="primary">ADRA2A</name>
    <name evidence="14" type="ORF">BLAG_LOCUS7273</name>
</gene>
<evidence type="ECO:0000256" key="8">
    <source>
        <dbReference type="ARBA" id="ARBA00023180"/>
    </source>
</evidence>
<keyword evidence="4 12" id="KW-1133">Transmembrane helix</keyword>
<keyword evidence="3 10" id="KW-0812">Transmembrane</keyword>
<dbReference type="Proteomes" id="UP000838412">
    <property type="component" value="Chromosome 14"/>
</dbReference>
<name>A0A8J9YZX1_BRALA</name>
<keyword evidence="7 10" id="KW-0675">Receptor</keyword>
<feature type="transmembrane region" description="Helical" evidence="12">
    <location>
        <begin position="174"/>
        <end position="199"/>
    </location>
</feature>
<dbReference type="PROSITE" id="PS00237">
    <property type="entry name" value="G_PROTEIN_RECEP_F1_1"/>
    <property type="match status" value="1"/>
</dbReference>
<evidence type="ECO:0000256" key="10">
    <source>
        <dbReference type="RuleBase" id="RU000688"/>
    </source>
</evidence>
<dbReference type="SUPFAM" id="SSF81321">
    <property type="entry name" value="Family A G protein-coupled receptor-like"/>
    <property type="match status" value="1"/>
</dbReference>
<evidence type="ECO:0000256" key="12">
    <source>
        <dbReference type="SAM" id="Phobius"/>
    </source>
</evidence>
<feature type="transmembrane region" description="Helical" evidence="12">
    <location>
        <begin position="411"/>
        <end position="430"/>
    </location>
</feature>
<accession>A0A8J9YZX1</accession>
<dbReference type="PANTHER" id="PTHR24248">
    <property type="entry name" value="ADRENERGIC RECEPTOR-RELATED G-PROTEIN COUPLED RECEPTOR"/>
    <property type="match status" value="1"/>
</dbReference>
<sequence length="450" mass="50132">MENSTVPEAYSMPVTVMVSMAVVVIIAFIVAGNVLVFVACFTSTSLRTIQNWFLLSLAASDLLVASTIMPFTLVKELLGYWSFGEIWCEGWLALDVLACTASICNLCMISFDRYWSVVDIQYARTRSAKRVGGMIAAVWIISLAVSVPPLIGWRDPAEHMDTYPVCNLRKLPEYVLFSVSASFYIPLIILVVVYARILYLTRKQFRKSLSLTSASPRTTSVSKINASQITCKTLNDPLSPSPIVSHRIAARALNNTSTKNNQTVPTALRLQLRSSMTKNNVSVEVVTGTQDHDRTNGEHKSAQTSRATLSPPPPQFETRAESSGPCVFTGDLAKTITPLPTPDTSPRSAVSSKSICQAIQQKTCNRKERRVTRIIGIVMTAFVVCWFPFFVCYPVMVLCKDCGFPEWAFDIVFWLGYCNSGLNPVIYTVFNEDFRKAFKKILCKWRTANR</sequence>
<feature type="transmembrane region" description="Helical" evidence="12">
    <location>
        <begin position="20"/>
        <end position="40"/>
    </location>
</feature>
<reference evidence="14" key="1">
    <citation type="submission" date="2022-01" db="EMBL/GenBank/DDBJ databases">
        <authorList>
            <person name="Braso-Vives M."/>
        </authorList>
    </citation>
    <scope>NUCLEOTIDE SEQUENCE</scope>
</reference>
<feature type="transmembrane region" description="Helical" evidence="12">
    <location>
        <begin position="52"/>
        <end position="71"/>
    </location>
</feature>
<evidence type="ECO:0000256" key="3">
    <source>
        <dbReference type="ARBA" id="ARBA00022692"/>
    </source>
</evidence>
<evidence type="ECO:0000256" key="11">
    <source>
        <dbReference type="SAM" id="MobiDB-lite"/>
    </source>
</evidence>
<dbReference type="FunFam" id="1.20.1070.10:FF:001280">
    <property type="entry name" value="Uncharacterized protein"/>
    <property type="match status" value="1"/>
</dbReference>
<evidence type="ECO:0000256" key="6">
    <source>
        <dbReference type="ARBA" id="ARBA00023136"/>
    </source>
</evidence>
<evidence type="ECO:0000256" key="5">
    <source>
        <dbReference type="ARBA" id="ARBA00023040"/>
    </source>
</evidence>
<evidence type="ECO:0000256" key="4">
    <source>
        <dbReference type="ARBA" id="ARBA00022989"/>
    </source>
</evidence>
<feature type="domain" description="G-protein coupled receptors family 1 profile" evidence="13">
    <location>
        <begin position="32"/>
        <end position="427"/>
    </location>
</feature>
<dbReference type="InterPro" id="IPR017452">
    <property type="entry name" value="GPCR_Rhodpsn_7TM"/>
</dbReference>
<dbReference type="CDD" id="cd15059">
    <property type="entry name" value="7tmA_alpha2_AR"/>
    <property type="match status" value="1"/>
</dbReference>